<keyword evidence="2" id="KW-1185">Reference proteome</keyword>
<accession>A0A9X1NPH6</accession>
<keyword evidence="1" id="KW-0808">Transferase</keyword>
<organism evidence="1 2">
    <name type="scientific">Rhizobium quercicola</name>
    <dbReference type="NCBI Taxonomy" id="2901226"/>
    <lineage>
        <taxon>Bacteria</taxon>
        <taxon>Pseudomonadati</taxon>
        <taxon>Pseudomonadota</taxon>
        <taxon>Alphaproteobacteria</taxon>
        <taxon>Hyphomicrobiales</taxon>
        <taxon>Rhizobiaceae</taxon>
        <taxon>Rhizobium/Agrobacterium group</taxon>
        <taxon>Rhizobium</taxon>
    </lineage>
</organism>
<dbReference type="GO" id="GO:0016779">
    <property type="term" value="F:nucleotidyltransferase activity"/>
    <property type="evidence" value="ECO:0007669"/>
    <property type="project" value="UniProtKB-KW"/>
</dbReference>
<proteinExistence type="predicted"/>
<dbReference type="Proteomes" id="UP001139089">
    <property type="component" value="Unassembled WGS sequence"/>
</dbReference>
<protein>
    <submittedName>
        <fullName evidence="1">3-deoxy-manno-octulosonate cytidylyltransferase</fullName>
    </submittedName>
</protein>
<keyword evidence="1" id="KW-0548">Nucleotidyltransferase</keyword>
<comment type="caution">
    <text evidence="1">The sequence shown here is derived from an EMBL/GenBank/DDBJ whole genome shotgun (WGS) entry which is preliminary data.</text>
</comment>
<dbReference type="AlphaFoldDB" id="A0A9X1NPH6"/>
<reference evidence="1" key="1">
    <citation type="submission" date="2021-12" db="EMBL/GenBank/DDBJ databases">
        <authorList>
            <person name="Li Y."/>
        </authorList>
    </citation>
    <scope>NUCLEOTIDE SEQUENCE</scope>
    <source>
        <strain evidence="1">DKSPLA3</strain>
    </source>
</reference>
<sequence>MADFMDFPGDHDAASVAATTSGLTSEQDWRAFFSRFPRIILVANSEQVDVPALQRAYPADSLFVFFNKAYKILRQPFTGHCILVSRAQPRGANIVYRGEVDQVLGLFAPSTFCGIANIRLADTETPNTQADYGGAATGHLDLTELCRDIYPADKLPTSGFALAYWLLEQRVPVEVVLAGFSAKRSETWRVVAVHDWTFEQVCLKVFAQAGKLSLHEAGLANPYAKLAARFPEIPPGDISFTVADVLSQRLGNTDAQVDKLISLTGVLKSADLFLRNLRPSFLKKR</sequence>
<dbReference type="EMBL" id="JAJOZR010000001">
    <property type="protein sequence ID" value="MCD7108023.1"/>
    <property type="molecule type" value="Genomic_DNA"/>
</dbReference>
<evidence type="ECO:0000313" key="2">
    <source>
        <dbReference type="Proteomes" id="UP001139089"/>
    </source>
</evidence>
<name>A0A9X1NPH6_9HYPH</name>
<gene>
    <name evidence="1" type="ORF">LRX75_03100</name>
</gene>
<evidence type="ECO:0000313" key="1">
    <source>
        <dbReference type="EMBL" id="MCD7108023.1"/>
    </source>
</evidence>